<dbReference type="InterPro" id="IPR036179">
    <property type="entry name" value="Ig-like_dom_sf"/>
</dbReference>
<dbReference type="FunFam" id="2.60.40.10:FF:000032">
    <property type="entry name" value="palladin isoform X1"/>
    <property type="match status" value="1"/>
</dbReference>
<dbReference type="GO" id="GO:0043025">
    <property type="term" value="C:neuronal cell body"/>
    <property type="evidence" value="ECO:0000318"/>
    <property type="project" value="GO_Central"/>
</dbReference>
<dbReference type="PANTHER" id="PTHR45080">
    <property type="entry name" value="CONTACTIN 5"/>
    <property type="match status" value="1"/>
</dbReference>
<name>A0A2A6D1E4_PRIPA</name>
<keyword evidence="2" id="KW-1015">Disulfide bond</keyword>
<dbReference type="InterPro" id="IPR003598">
    <property type="entry name" value="Ig_sub2"/>
</dbReference>
<organism evidence="4 5">
    <name type="scientific">Pristionchus pacificus</name>
    <name type="common">Parasitic nematode worm</name>
    <dbReference type="NCBI Taxonomy" id="54126"/>
    <lineage>
        <taxon>Eukaryota</taxon>
        <taxon>Metazoa</taxon>
        <taxon>Ecdysozoa</taxon>
        <taxon>Nematoda</taxon>
        <taxon>Chromadorea</taxon>
        <taxon>Rhabditida</taxon>
        <taxon>Rhabditina</taxon>
        <taxon>Diplogasteromorpha</taxon>
        <taxon>Diplogasteroidea</taxon>
        <taxon>Neodiplogasteridae</taxon>
        <taxon>Pristionchus</taxon>
    </lineage>
</organism>
<dbReference type="AlphaFoldDB" id="A0A2A6D1E4"/>
<evidence type="ECO:0000313" key="5">
    <source>
        <dbReference type="Proteomes" id="UP000005239"/>
    </source>
</evidence>
<reference evidence="5" key="1">
    <citation type="journal article" date="2008" name="Nat. Genet.">
        <title>The Pristionchus pacificus genome provides a unique perspective on nematode lifestyle and parasitism.</title>
        <authorList>
            <person name="Dieterich C."/>
            <person name="Clifton S.W."/>
            <person name="Schuster L.N."/>
            <person name="Chinwalla A."/>
            <person name="Delehaunty K."/>
            <person name="Dinkelacker I."/>
            <person name="Fulton L."/>
            <person name="Fulton R."/>
            <person name="Godfrey J."/>
            <person name="Minx P."/>
            <person name="Mitreva M."/>
            <person name="Roeseler W."/>
            <person name="Tian H."/>
            <person name="Witte H."/>
            <person name="Yang S.P."/>
            <person name="Wilson R.K."/>
            <person name="Sommer R.J."/>
        </authorList>
    </citation>
    <scope>NUCLEOTIDE SEQUENCE [LARGE SCALE GENOMIC DNA]</scope>
    <source>
        <strain evidence="5">PS312</strain>
    </source>
</reference>
<dbReference type="InterPro" id="IPR003599">
    <property type="entry name" value="Ig_sub"/>
</dbReference>
<keyword evidence="1" id="KW-0677">Repeat</keyword>
<sequence length="465" mass="50989">MSLAHNLLGAACILALTSAALIPLKERKPEDSKIKLVTPSQVDVDNHGEVRMECIFYNLVWDDIIVWKKGNDEPIFMDHDSAIDDTRFAIDNEETENADGGRKSVMTLERIDSSDDNTYYCGSVETNTFIPIRMRVKIHPTARMTPDHWPYIVLNLQPVSLKCSVTGNPLPKINWFKEGGQIPPHISVQGDTLHIMSAQKSDAGIYVCHANNTAGTAIAKTDLRVHDPHDITGAVSPPWARMAVGYAPVAMNGRINISCSYDGNPSPTVEWLFNGAKLTHGRPTNVGMNNLKQYGIRHDNHSESILEIISASPDYFGDYSCKVTNEHGTAKDVTYLSAMPSPPDLSLDGTRLTVTAQAPPTGIEELALFFRKPNESGWINKKSIAVAKGDQTGEKTWSKQINLSDFLESGQFEIQVQARNNYGYGNKANDMIRVTVPEKSDVPTASAPMAASSSVIAALLLLIGR</sequence>
<dbReference type="SMART" id="SM00409">
    <property type="entry name" value="IG"/>
    <property type="match status" value="3"/>
</dbReference>
<dbReference type="GO" id="GO:0007156">
    <property type="term" value="P:homophilic cell adhesion via plasma membrane adhesion molecules"/>
    <property type="evidence" value="ECO:0000318"/>
    <property type="project" value="GO_Central"/>
</dbReference>
<accession>A0A2A6D1E4</accession>
<keyword evidence="3" id="KW-0393">Immunoglobulin domain</keyword>
<dbReference type="PROSITE" id="PS50835">
    <property type="entry name" value="IG_LIKE"/>
    <property type="match status" value="3"/>
</dbReference>
<dbReference type="Pfam" id="PF07679">
    <property type="entry name" value="I-set"/>
    <property type="match status" value="1"/>
</dbReference>
<evidence type="ECO:0000256" key="3">
    <source>
        <dbReference type="ARBA" id="ARBA00023319"/>
    </source>
</evidence>
<evidence type="ECO:0000313" key="4">
    <source>
        <dbReference type="EnsemblMetazoa" id="PPA10260.1"/>
    </source>
</evidence>
<accession>A0A8R1YC10</accession>
<dbReference type="GO" id="GO:0008046">
    <property type="term" value="F:axon guidance receptor activity"/>
    <property type="evidence" value="ECO:0000318"/>
    <property type="project" value="GO_Central"/>
</dbReference>
<dbReference type="GO" id="GO:0050808">
    <property type="term" value="P:synapse organization"/>
    <property type="evidence" value="ECO:0000318"/>
    <property type="project" value="GO_Central"/>
</dbReference>
<dbReference type="InterPro" id="IPR013783">
    <property type="entry name" value="Ig-like_fold"/>
</dbReference>
<dbReference type="Gene3D" id="2.60.40.10">
    <property type="entry name" value="Immunoglobulins"/>
    <property type="match status" value="3"/>
</dbReference>
<dbReference type="EnsemblMetazoa" id="PPA10260.1">
    <property type="protein sequence ID" value="PPA10260.1"/>
    <property type="gene ID" value="WBGene00099814"/>
</dbReference>
<keyword evidence="5" id="KW-1185">Reference proteome</keyword>
<dbReference type="Pfam" id="PF13927">
    <property type="entry name" value="Ig_3"/>
    <property type="match status" value="1"/>
</dbReference>
<protein>
    <submittedName>
        <fullName evidence="4">Immunoglobulin</fullName>
    </submittedName>
</protein>
<dbReference type="InterPro" id="IPR050958">
    <property type="entry name" value="Cell_Adh-Cytoskel_Orgn"/>
</dbReference>
<dbReference type="GO" id="GO:0030424">
    <property type="term" value="C:axon"/>
    <property type="evidence" value="ECO:0000318"/>
    <property type="project" value="GO_Central"/>
</dbReference>
<reference evidence="4" key="2">
    <citation type="submission" date="2022-06" db="UniProtKB">
        <authorList>
            <consortium name="EnsemblMetazoa"/>
        </authorList>
    </citation>
    <scope>IDENTIFICATION</scope>
    <source>
        <strain evidence="4">PS312</strain>
    </source>
</reference>
<gene>
    <name evidence="4" type="primary">WBGene00099814</name>
</gene>
<dbReference type="SMART" id="SM00408">
    <property type="entry name" value="IGc2"/>
    <property type="match status" value="2"/>
</dbReference>
<evidence type="ECO:0000256" key="2">
    <source>
        <dbReference type="ARBA" id="ARBA00023157"/>
    </source>
</evidence>
<proteinExistence type="predicted"/>
<dbReference type="CDD" id="cd00096">
    <property type="entry name" value="Ig"/>
    <property type="match status" value="2"/>
</dbReference>
<dbReference type="InterPro" id="IPR013098">
    <property type="entry name" value="Ig_I-set"/>
</dbReference>
<dbReference type="SUPFAM" id="SSF48726">
    <property type="entry name" value="Immunoglobulin"/>
    <property type="match status" value="3"/>
</dbReference>
<dbReference type="InterPro" id="IPR007110">
    <property type="entry name" value="Ig-like_dom"/>
</dbReference>
<dbReference type="GO" id="GO:0005886">
    <property type="term" value="C:plasma membrane"/>
    <property type="evidence" value="ECO:0000318"/>
    <property type="project" value="GO_Central"/>
</dbReference>
<dbReference type="PANTHER" id="PTHR45080:SF33">
    <property type="entry name" value="IG-LIKE DOMAIN-CONTAINING PROTEIN"/>
    <property type="match status" value="1"/>
</dbReference>
<dbReference type="OrthoDB" id="6159398at2759"/>
<dbReference type="Proteomes" id="UP000005239">
    <property type="component" value="Unassembled WGS sequence"/>
</dbReference>
<evidence type="ECO:0000256" key="1">
    <source>
        <dbReference type="ARBA" id="ARBA00022737"/>
    </source>
</evidence>